<gene>
    <name evidence="2" type="ORF">GPUH_LOCUS18251</name>
</gene>
<evidence type="ECO:0000256" key="1">
    <source>
        <dbReference type="SAM" id="MobiDB-lite"/>
    </source>
</evidence>
<proteinExistence type="predicted"/>
<dbReference type="WBParaSite" id="GPUH_0001827601-mRNA-1">
    <property type="protein sequence ID" value="GPUH_0001827601-mRNA-1"/>
    <property type="gene ID" value="GPUH_0001827601"/>
</dbReference>
<feature type="region of interest" description="Disordered" evidence="1">
    <location>
        <begin position="58"/>
        <end position="80"/>
    </location>
</feature>
<name>A0A183EBB0_9BILA</name>
<reference evidence="2 3" key="2">
    <citation type="submission" date="2018-11" db="EMBL/GenBank/DDBJ databases">
        <authorList>
            <consortium name="Pathogen Informatics"/>
        </authorList>
    </citation>
    <scope>NUCLEOTIDE SEQUENCE [LARGE SCALE GENOMIC DNA]</scope>
</reference>
<dbReference type="AlphaFoldDB" id="A0A183EBB0"/>
<accession>A0A183EBB0</accession>
<keyword evidence="3" id="KW-1185">Reference proteome</keyword>
<reference evidence="4" key="1">
    <citation type="submission" date="2016-06" db="UniProtKB">
        <authorList>
            <consortium name="WormBaseParasite"/>
        </authorList>
    </citation>
    <scope>IDENTIFICATION</scope>
</reference>
<evidence type="ECO:0000313" key="2">
    <source>
        <dbReference type="EMBL" id="VDN31345.1"/>
    </source>
</evidence>
<evidence type="ECO:0000313" key="3">
    <source>
        <dbReference type="Proteomes" id="UP000271098"/>
    </source>
</evidence>
<feature type="compositionally biased region" description="Basic residues" evidence="1">
    <location>
        <begin position="69"/>
        <end position="80"/>
    </location>
</feature>
<organism evidence="4">
    <name type="scientific">Gongylonema pulchrum</name>
    <dbReference type="NCBI Taxonomy" id="637853"/>
    <lineage>
        <taxon>Eukaryota</taxon>
        <taxon>Metazoa</taxon>
        <taxon>Ecdysozoa</taxon>
        <taxon>Nematoda</taxon>
        <taxon>Chromadorea</taxon>
        <taxon>Rhabditida</taxon>
        <taxon>Spirurina</taxon>
        <taxon>Spiruromorpha</taxon>
        <taxon>Spiruroidea</taxon>
        <taxon>Gongylonematidae</taxon>
        <taxon>Gongylonema</taxon>
    </lineage>
</organism>
<protein>
    <submittedName>
        <fullName evidence="4">Secreted protein</fullName>
    </submittedName>
</protein>
<dbReference type="Proteomes" id="UP000271098">
    <property type="component" value="Unassembled WGS sequence"/>
</dbReference>
<evidence type="ECO:0000313" key="4">
    <source>
        <dbReference type="WBParaSite" id="GPUH_0001827601-mRNA-1"/>
    </source>
</evidence>
<dbReference type="EMBL" id="UYRT01086439">
    <property type="protein sequence ID" value="VDN31345.1"/>
    <property type="molecule type" value="Genomic_DNA"/>
</dbReference>
<feature type="compositionally biased region" description="Basic and acidic residues" evidence="1">
    <location>
        <begin position="58"/>
        <end position="68"/>
    </location>
</feature>
<sequence length="80" mass="9494">MYTRFSLFNTKVLVAIQDIVRIIIAYNTDHHQARYDNCCTVCETLHFRSSQVTPQDCSERYEKDEDEKRKRKGVSGYKRS</sequence>